<dbReference type="InterPro" id="IPR050654">
    <property type="entry name" value="AChE-related_enzymes"/>
</dbReference>
<comment type="similarity">
    <text evidence="1">Belongs to the type-B carboxylesterase/lipase family.</text>
</comment>
<evidence type="ECO:0000256" key="1">
    <source>
        <dbReference type="ARBA" id="ARBA00005964"/>
    </source>
</evidence>
<organism evidence="5 6">
    <name type="scientific">Paramarasmius palmivorus</name>
    <dbReference type="NCBI Taxonomy" id="297713"/>
    <lineage>
        <taxon>Eukaryota</taxon>
        <taxon>Fungi</taxon>
        <taxon>Dikarya</taxon>
        <taxon>Basidiomycota</taxon>
        <taxon>Agaricomycotina</taxon>
        <taxon>Agaricomycetes</taxon>
        <taxon>Agaricomycetidae</taxon>
        <taxon>Agaricales</taxon>
        <taxon>Marasmiineae</taxon>
        <taxon>Marasmiaceae</taxon>
        <taxon>Paramarasmius</taxon>
    </lineage>
</organism>
<keyword evidence="6" id="KW-1185">Reference proteome</keyword>
<dbReference type="InterPro" id="IPR002018">
    <property type="entry name" value="CarbesteraseB"/>
</dbReference>
<evidence type="ECO:0000313" key="5">
    <source>
        <dbReference type="EMBL" id="KAK7030934.1"/>
    </source>
</evidence>
<feature type="domain" description="Carboxylesterase type B" evidence="4">
    <location>
        <begin position="535"/>
        <end position="1010"/>
    </location>
</feature>
<comment type="caution">
    <text evidence="5">The sequence shown here is derived from an EMBL/GenBank/DDBJ whole genome shotgun (WGS) entry which is preliminary data.</text>
</comment>
<gene>
    <name evidence="5" type="ORF">VNI00_013880</name>
</gene>
<dbReference type="InterPro" id="IPR029058">
    <property type="entry name" value="AB_hydrolase_fold"/>
</dbReference>
<name>A0AAW0BX57_9AGAR</name>
<keyword evidence="3" id="KW-0732">Signal</keyword>
<evidence type="ECO:0000256" key="2">
    <source>
        <dbReference type="ARBA" id="ARBA00022801"/>
    </source>
</evidence>
<dbReference type="EMBL" id="JAYKXP010000073">
    <property type="protein sequence ID" value="KAK7030934.1"/>
    <property type="molecule type" value="Genomic_DNA"/>
</dbReference>
<dbReference type="PANTHER" id="PTHR43918:SF4">
    <property type="entry name" value="CARBOXYLIC ESTER HYDROLASE"/>
    <property type="match status" value="1"/>
</dbReference>
<sequence>MRLPYAFILVASQAWASELIVSTTSGRVQGFVDTSTPGIDIPLKKWLGVRYAADTSGENRWRPPQPVTAKEKEGVFNATAYGPACLQGRADGGNGTSIQSEDCLRINIIALHNASGLPVYLYSHGGGFDSGASSDPKIDGSYLAAKDIVFASYNYRLSLFGYPHALELAEAGETQNLGLLDTRAAVLWLRRNVAKFGGDPEKITLGGESVGAEMTNQYLSAFPRDSFIRGAIMQSGDTSQPMWEMNSQLALVAANLSCPTTHGTLACLRKKSGFEVQKALLSTGAQFQPVTDNITIFKDYVKQTKEGRTAKVPLLVGTNKDEGTLIVEGEPTAYLDDIVQYSKSNNLNFPFANTTTLQRLYPVPSITYPSAYNASAAMWRDAHMLCLASNLATHRTLELDQPVWRYRFDHVANNLNSRGTRIGAFHGEDIRFVMGTWRTIILSPPFVQASEDQVKISDLMVEGWTNFVKDPGAGPRIPGWKQYNPSDTTTLAILGSNEVPDGVQDGDHINTDEVCAYWNEVLPIFPQAWALDPDLVVSTTSGKVQGFLDTSLPGIDIPLKKWLGVRYAADTSGENRWRPPQLVRETGRVGIFNATSYGPACLQGRVDGGNGTSIQSEDCLRINIIAPHNASGLPVYLYSHGGGFDSGASSDPKIDGSYLAAKGIVFASYNYRLSLFGYPHALELAEAGETQNLGLLDTRAAILWLRSNAAMFGGDPEKITFGGESAGASMTTQYLAAFAKEPVIRGAILQSSSTSQPMWEINSKLALVAANLSCPTTHGVLACLRKKSGLEVQKALLSTGAPFQPVVDNITIFKDYVKQTKEGRTAKIPMLIGTNKDEGTLNVENEPTAYLDSIDQYCKSGNLNVPFANVTTLRHIYPVPSSTYPSVYNASAAMNRDSHMVCHASNLATHRTLDLGLPVWRYRFDHVASNLNSRGTRIGAFHGSDIRFVMGLWRLIVLTPPFVAATEDQVKISDLMVEGWTNFVKDPEAGPLISGWRRYDPNDTTTLAILGSAELPGGVQDGDHLEMDEACAYWNELLPILPQVRSVSIAWINTDGSADFSQVRKLDLLR</sequence>
<reference evidence="5 6" key="1">
    <citation type="submission" date="2024-01" db="EMBL/GenBank/DDBJ databases">
        <title>A draft genome for a cacao thread blight-causing isolate of Paramarasmius palmivorus.</title>
        <authorList>
            <person name="Baruah I.K."/>
            <person name="Bukari Y."/>
            <person name="Amoako-Attah I."/>
            <person name="Meinhardt L.W."/>
            <person name="Bailey B.A."/>
            <person name="Cohen S.P."/>
        </authorList>
    </citation>
    <scope>NUCLEOTIDE SEQUENCE [LARGE SCALE GENOMIC DNA]</scope>
    <source>
        <strain evidence="5 6">GH-12</strain>
    </source>
</reference>
<dbReference type="Pfam" id="PF00135">
    <property type="entry name" value="COesterase"/>
    <property type="match status" value="2"/>
</dbReference>
<feature type="chain" id="PRO_5043900527" description="Carboxylesterase type B domain-containing protein" evidence="3">
    <location>
        <begin position="17"/>
        <end position="1070"/>
    </location>
</feature>
<keyword evidence="2" id="KW-0378">Hydrolase</keyword>
<proteinExistence type="inferred from homology"/>
<evidence type="ECO:0000259" key="4">
    <source>
        <dbReference type="Pfam" id="PF00135"/>
    </source>
</evidence>
<dbReference type="SUPFAM" id="SSF53474">
    <property type="entry name" value="alpha/beta-Hydrolases"/>
    <property type="match status" value="2"/>
</dbReference>
<accession>A0AAW0BX57</accession>
<dbReference type="Gene3D" id="3.40.50.1820">
    <property type="entry name" value="alpha/beta hydrolase"/>
    <property type="match status" value="2"/>
</dbReference>
<protein>
    <recommendedName>
        <fullName evidence="4">Carboxylesterase type B domain-containing protein</fullName>
    </recommendedName>
</protein>
<evidence type="ECO:0000313" key="6">
    <source>
        <dbReference type="Proteomes" id="UP001383192"/>
    </source>
</evidence>
<dbReference type="PANTHER" id="PTHR43918">
    <property type="entry name" value="ACETYLCHOLINESTERASE"/>
    <property type="match status" value="1"/>
</dbReference>
<feature type="signal peptide" evidence="3">
    <location>
        <begin position="1"/>
        <end position="16"/>
    </location>
</feature>
<feature type="domain" description="Carboxylesterase type B" evidence="4">
    <location>
        <begin position="18"/>
        <end position="497"/>
    </location>
</feature>
<dbReference type="Proteomes" id="UP001383192">
    <property type="component" value="Unassembled WGS sequence"/>
</dbReference>
<evidence type="ECO:0000256" key="3">
    <source>
        <dbReference type="SAM" id="SignalP"/>
    </source>
</evidence>
<dbReference type="GO" id="GO:0052689">
    <property type="term" value="F:carboxylic ester hydrolase activity"/>
    <property type="evidence" value="ECO:0007669"/>
    <property type="project" value="TreeGrafter"/>
</dbReference>
<dbReference type="AlphaFoldDB" id="A0AAW0BX57"/>